<comment type="similarity">
    <text evidence="1">Belongs to the PrpF family.</text>
</comment>
<evidence type="ECO:0000256" key="1">
    <source>
        <dbReference type="ARBA" id="ARBA00007673"/>
    </source>
</evidence>
<dbReference type="PANTHER" id="PTHR43709">
    <property type="entry name" value="ACONITATE ISOMERASE-RELATED"/>
    <property type="match status" value="1"/>
</dbReference>
<evidence type="ECO:0000313" key="3">
    <source>
        <dbReference type="EMBL" id="GAA0855945.1"/>
    </source>
</evidence>
<comment type="caution">
    <text evidence="3">The sequence shown here is derived from an EMBL/GenBank/DDBJ whole genome shotgun (WGS) entry which is preliminary data.</text>
</comment>
<organism evidence="3 4">
    <name type="scientific">Aliiglaciecola litoralis</name>
    <dbReference type="NCBI Taxonomy" id="582857"/>
    <lineage>
        <taxon>Bacteria</taxon>
        <taxon>Pseudomonadati</taxon>
        <taxon>Pseudomonadota</taxon>
        <taxon>Gammaproteobacteria</taxon>
        <taxon>Alteromonadales</taxon>
        <taxon>Alteromonadaceae</taxon>
        <taxon>Aliiglaciecola</taxon>
    </lineage>
</organism>
<reference evidence="4" key="1">
    <citation type="journal article" date="2019" name="Int. J. Syst. Evol. Microbiol.">
        <title>The Global Catalogue of Microorganisms (GCM) 10K type strain sequencing project: providing services to taxonomists for standard genome sequencing and annotation.</title>
        <authorList>
            <consortium name="The Broad Institute Genomics Platform"/>
            <consortium name="The Broad Institute Genome Sequencing Center for Infectious Disease"/>
            <person name="Wu L."/>
            <person name="Ma J."/>
        </authorList>
    </citation>
    <scope>NUCLEOTIDE SEQUENCE [LARGE SCALE GENOMIC DNA]</scope>
    <source>
        <strain evidence="4">JCM 15896</strain>
    </source>
</reference>
<protein>
    <submittedName>
        <fullName evidence="3">2-methylaconitate cis-trans isomerase PrpF</fullName>
    </submittedName>
</protein>
<dbReference type="Gene3D" id="3.10.310.10">
    <property type="entry name" value="Diaminopimelate Epimerase, Chain A, domain 1"/>
    <property type="match status" value="2"/>
</dbReference>
<dbReference type="SUPFAM" id="SSF54506">
    <property type="entry name" value="Diaminopimelate epimerase-like"/>
    <property type="match status" value="2"/>
</dbReference>
<dbReference type="InterPro" id="IPR012709">
    <property type="entry name" value="PrpF"/>
</dbReference>
<accession>A0ABP3WS20</accession>
<keyword evidence="4" id="KW-1185">Reference proteome</keyword>
<dbReference type="Proteomes" id="UP001500359">
    <property type="component" value="Unassembled WGS sequence"/>
</dbReference>
<evidence type="ECO:0000313" key="4">
    <source>
        <dbReference type="Proteomes" id="UP001500359"/>
    </source>
</evidence>
<keyword evidence="2 3" id="KW-0413">Isomerase</keyword>
<dbReference type="EMBL" id="BAAAFD010000003">
    <property type="protein sequence ID" value="GAA0855945.1"/>
    <property type="molecule type" value="Genomic_DNA"/>
</dbReference>
<dbReference type="GO" id="GO:0016853">
    <property type="term" value="F:isomerase activity"/>
    <property type="evidence" value="ECO:0007669"/>
    <property type="project" value="UniProtKB-KW"/>
</dbReference>
<dbReference type="Pfam" id="PF04303">
    <property type="entry name" value="PrpF"/>
    <property type="match status" value="1"/>
</dbReference>
<dbReference type="PANTHER" id="PTHR43709:SF2">
    <property type="entry name" value="DUF453 DOMAIN PROTEIN (AFU_ORTHOLOGUE AFUA_6G00360)"/>
    <property type="match status" value="1"/>
</dbReference>
<gene>
    <name evidence="3" type="primary">prpF</name>
    <name evidence="3" type="ORF">GCM10009114_16150</name>
</gene>
<dbReference type="InterPro" id="IPR007400">
    <property type="entry name" value="PrpF-like"/>
</dbReference>
<dbReference type="NCBIfam" id="TIGR02334">
    <property type="entry name" value="prpF"/>
    <property type="match status" value="1"/>
</dbReference>
<name>A0ABP3WS20_9ALTE</name>
<proteinExistence type="inferred from homology"/>
<sequence length="393" mass="41645">MTHTAKQLRIPATYMRGGTSKGVFFNLADLPEKAQQPGQYRDALLLRVIGSPDPYAKHTDGMGGATSSTSKTVIVSKSSQRDHDVDYLFGQVAIDKAFVDWSGNCGNLSAAVAPFAVHAGLIDKDRLSQDGMLTVKIWQVNIQKTIIAHVQIQDGQVQELGDFELDGVTFPAAEIPVEFMHPADGEGDMFPTGNVQDELEVPGLGTLKATLINAGIPTIFVNAKDIGYTGTELQDDINSNSDALTKFETLRAYGALKMGLIADISEAAGRQHTPKVAFVAPPTPYLSSSGKQVEASDIDLCVRALSMGKLHHAMMGTAAVAIGTAAAVPGTLVNLAAGGGQPETVNFGHPSGTLRVGAKAVLENGKWQVEKAIMSRSARILMEGWVRVPAPKA</sequence>
<evidence type="ECO:0000256" key="2">
    <source>
        <dbReference type="ARBA" id="ARBA00023235"/>
    </source>
</evidence>
<dbReference type="RefSeq" id="WP_343858515.1">
    <property type="nucleotide sequence ID" value="NZ_BAAAFD010000003.1"/>
</dbReference>